<dbReference type="SUPFAM" id="SSF53756">
    <property type="entry name" value="UDP-Glycosyltransferase/glycogen phosphorylase"/>
    <property type="match status" value="1"/>
</dbReference>
<keyword evidence="4" id="KW-1185">Reference proteome</keyword>
<reference evidence="2 4" key="1">
    <citation type="journal article" date="2022" name="bioRxiv">
        <title>Prophages regulate Shewanella fidelis 3313 motility and biofilm formation: implications for gut colonization dynamics in Ciona robusta.</title>
        <authorList>
            <person name="Natarajan O."/>
            <person name="Gibboney S.L."/>
            <person name="Young M.N."/>
            <person name="Lim S.J."/>
            <person name="Pluta N."/>
            <person name="Atkinson C.G."/>
            <person name="Leigh B.A."/>
            <person name="Liberti A."/>
            <person name="Kees E.D."/>
            <person name="Breitbart M."/>
            <person name="Gralnick J.A."/>
            <person name="Dishaw L.J."/>
        </authorList>
    </citation>
    <scope>NUCLEOTIDE SEQUENCE [LARGE SCALE GENOMIC DNA]</scope>
    <source>
        <strain evidence="2 4">JG4066</strain>
    </source>
</reference>
<dbReference type="AlphaFoldDB" id="A0AAW8NS57"/>
<comment type="caution">
    <text evidence="1">The sequence shown here is derived from an EMBL/GenBank/DDBJ whole genome shotgun (WGS) entry which is preliminary data.</text>
</comment>
<gene>
    <name evidence="1" type="ORF">OS133_20315</name>
    <name evidence="2" type="ORF">OS134_19135</name>
</gene>
<organism evidence="1 3">
    <name type="scientific">Shewanella fidelis</name>
    <dbReference type="NCBI Taxonomy" id="173509"/>
    <lineage>
        <taxon>Bacteria</taxon>
        <taxon>Pseudomonadati</taxon>
        <taxon>Pseudomonadota</taxon>
        <taxon>Gammaproteobacteria</taxon>
        <taxon>Alteromonadales</taxon>
        <taxon>Shewanellaceae</taxon>
        <taxon>Shewanella</taxon>
    </lineage>
</organism>
<dbReference type="Proteomes" id="UP001259340">
    <property type="component" value="Unassembled WGS sequence"/>
</dbReference>
<reference evidence="1" key="2">
    <citation type="submission" date="2022-11" db="EMBL/GenBank/DDBJ databases">
        <title>Prophages regulate Shewanella fidelis motility and biofilm formation: implications for gut colonization dynamics in Ciona robusta.</title>
        <authorList>
            <person name="Natarajan O."/>
            <person name="Gibboney S.L."/>
            <person name="Young M.N."/>
            <person name="Lim S.J."/>
            <person name="Pluta N."/>
            <person name="Atkinson C.G.F."/>
            <person name="Leigh B.A."/>
            <person name="Liberti A."/>
            <person name="Kees E."/>
            <person name="Breitbart M."/>
            <person name="Gralnick J."/>
            <person name="Dishaw L.J."/>
        </authorList>
    </citation>
    <scope>NUCLEOTIDE SEQUENCE</scope>
    <source>
        <strain evidence="1">3313</strain>
    </source>
</reference>
<dbReference type="Proteomes" id="UP001271263">
    <property type="component" value="Unassembled WGS sequence"/>
</dbReference>
<accession>A0AAW8NS57</accession>
<evidence type="ECO:0000313" key="3">
    <source>
        <dbReference type="Proteomes" id="UP001259340"/>
    </source>
</evidence>
<dbReference type="EMBL" id="JAPMLD010000012">
    <property type="protein sequence ID" value="MDW4826190.1"/>
    <property type="molecule type" value="Genomic_DNA"/>
</dbReference>
<evidence type="ECO:0000313" key="1">
    <source>
        <dbReference type="EMBL" id="MDR8525962.1"/>
    </source>
</evidence>
<evidence type="ECO:0000313" key="2">
    <source>
        <dbReference type="EMBL" id="MDW4826190.1"/>
    </source>
</evidence>
<dbReference type="EMBL" id="JAPMLE010000001">
    <property type="protein sequence ID" value="MDR8525962.1"/>
    <property type="molecule type" value="Genomic_DNA"/>
</dbReference>
<proteinExistence type="predicted"/>
<evidence type="ECO:0000313" key="4">
    <source>
        <dbReference type="Proteomes" id="UP001271263"/>
    </source>
</evidence>
<sequence length="349" mass="38358">MDVFAPKLLFLPVSSAEGCGEYMRSLIIADAVMEKWPNAIIQFAISQEAFYAKECPYFTHILKDTPTKLVKEVNGLISELQPDAVIFDASGRQVQMKHAKSIGAKVIFISQHKRKRARGMKISRARVTDSHWVAQPEFVIGPINWFQKKKLEYIGCNEPVFIGSVFATPESKRKAALIESYALEEQGYILFNAGSGGHQAESGLAADIFWREAQKVAVKTGLKCVMVFGPNYPKALPKSDAVVAIKTLDNRDFICLLDGAKVAVLGGGDTLLQAVSLNKPTVAIAVSKDQPKRIQACEQLDFIFSSPLDESISTTTCDAIELTNRSRSSLYQEPSGLTIAIKELSRLLA</sequence>
<protein>
    <submittedName>
        <fullName evidence="1">Uncharacterized protein</fullName>
    </submittedName>
</protein>
<dbReference type="RefSeq" id="WP_310655869.1">
    <property type="nucleotide sequence ID" value="NZ_JAPMLA010000014.1"/>
</dbReference>
<name>A0AAW8NS57_9GAMM</name>